<dbReference type="AlphaFoldDB" id="A0AA35ZM54"/>
<dbReference type="PANTHER" id="PTHR48463:SF1">
    <property type="entry name" value="DUF223 DOMAIN-CONTAINING PROTEIN"/>
    <property type="match status" value="1"/>
</dbReference>
<proteinExistence type="predicted"/>
<protein>
    <recommendedName>
        <fullName evidence="3">Replication factor A C-terminal domain-containing protein</fullName>
    </recommendedName>
</protein>
<gene>
    <name evidence="1" type="ORF">LSALG_LOCUS33190</name>
</gene>
<evidence type="ECO:0008006" key="3">
    <source>
        <dbReference type="Google" id="ProtNLM"/>
    </source>
</evidence>
<dbReference type="PANTHER" id="PTHR48463">
    <property type="entry name" value="DUF223 DOMAIN-CONTAINING PROTEIN"/>
    <property type="match status" value="1"/>
</dbReference>
<keyword evidence="2" id="KW-1185">Reference proteome</keyword>
<dbReference type="EMBL" id="OX465083">
    <property type="protein sequence ID" value="CAI9294202.1"/>
    <property type="molecule type" value="Genomic_DNA"/>
</dbReference>
<dbReference type="Gene3D" id="2.40.50.140">
    <property type="entry name" value="Nucleic acid-binding proteins"/>
    <property type="match status" value="1"/>
</dbReference>
<name>A0AA35ZM54_LACSI</name>
<dbReference type="SUPFAM" id="SSF50249">
    <property type="entry name" value="Nucleic acid-binding proteins"/>
    <property type="match status" value="1"/>
</dbReference>
<accession>A0AA35ZM54</accession>
<organism evidence="1 2">
    <name type="scientific">Lactuca saligna</name>
    <name type="common">Willowleaf lettuce</name>
    <dbReference type="NCBI Taxonomy" id="75948"/>
    <lineage>
        <taxon>Eukaryota</taxon>
        <taxon>Viridiplantae</taxon>
        <taxon>Streptophyta</taxon>
        <taxon>Embryophyta</taxon>
        <taxon>Tracheophyta</taxon>
        <taxon>Spermatophyta</taxon>
        <taxon>Magnoliopsida</taxon>
        <taxon>eudicotyledons</taxon>
        <taxon>Gunneridae</taxon>
        <taxon>Pentapetalae</taxon>
        <taxon>asterids</taxon>
        <taxon>campanulids</taxon>
        <taxon>Asterales</taxon>
        <taxon>Asteraceae</taxon>
        <taxon>Cichorioideae</taxon>
        <taxon>Cichorieae</taxon>
        <taxon>Lactucinae</taxon>
        <taxon>Lactuca</taxon>
    </lineage>
</organism>
<dbReference type="InterPro" id="IPR012340">
    <property type="entry name" value="NA-bd_OB-fold"/>
</dbReference>
<evidence type="ECO:0000313" key="1">
    <source>
        <dbReference type="EMBL" id="CAI9294202.1"/>
    </source>
</evidence>
<evidence type="ECO:0000313" key="2">
    <source>
        <dbReference type="Proteomes" id="UP001177003"/>
    </source>
</evidence>
<dbReference type="Proteomes" id="UP001177003">
    <property type="component" value="Chromosome 7"/>
</dbReference>
<reference evidence="1" key="1">
    <citation type="submission" date="2023-04" db="EMBL/GenBank/DDBJ databases">
        <authorList>
            <person name="Vijverberg K."/>
            <person name="Xiong W."/>
            <person name="Schranz E."/>
        </authorList>
    </citation>
    <scope>NUCLEOTIDE SEQUENCE</scope>
</reference>
<sequence length="300" mass="34309">MSTMYKGDAVQILGQRKDQGFLQSVLISSRCYTIEKYGCGVPDHYQKWINNEFYMAVGTSSSITPLPDTTIIPKHWFSFVSKTQIPDYKDQHADFVDFFSKLINCTKNDNEPYLLLILRNDSKVIFQLYYRNMLLTCVKPMNISGEDIAISLWKEFTSVSSKFDRVVIENSPALVIVAITIIKISTYADPLIQLSKILEKSHSDLSDKTLTMKACIIEYIFSDSWYHVQCPKCKNTTFKQGENWFCPSDGILESPCNTFKLNAIIKEERHSMTIVLSDNATQELLGTTTDNLRSYNNTDD</sequence>